<dbReference type="OrthoDB" id="5724405at2"/>
<dbReference type="RefSeq" id="WP_091961614.1">
    <property type="nucleotide sequence ID" value="NZ_FOLH01000003.1"/>
</dbReference>
<dbReference type="STRING" id="1122252.SAMN05660443_1559"/>
<evidence type="ECO:0000313" key="1">
    <source>
        <dbReference type="EMBL" id="SFC13514.1"/>
    </source>
</evidence>
<proteinExistence type="predicted"/>
<evidence type="ECO:0008006" key="3">
    <source>
        <dbReference type="Google" id="ProtNLM"/>
    </source>
</evidence>
<dbReference type="AlphaFoldDB" id="A0A1I1GPE6"/>
<organism evidence="1 2">
    <name type="scientific">Marinospirillum celere</name>
    <dbReference type="NCBI Taxonomy" id="1122252"/>
    <lineage>
        <taxon>Bacteria</taxon>
        <taxon>Pseudomonadati</taxon>
        <taxon>Pseudomonadota</taxon>
        <taxon>Gammaproteobacteria</taxon>
        <taxon>Oceanospirillales</taxon>
        <taxon>Oceanospirillaceae</taxon>
        <taxon>Marinospirillum</taxon>
    </lineage>
</organism>
<name>A0A1I1GPE6_9GAMM</name>
<protein>
    <recommendedName>
        <fullName evidence="3">Molecular chaperone</fullName>
    </recommendedName>
</protein>
<dbReference type="Proteomes" id="UP000199058">
    <property type="component" value="Unassembled WGS sequence"/>
</dbReference>
<evidence type="ECO:0000313" key="2">
    <source>
        <dbReference type="Proteomes" id="UP000199058"/>
    </source>
</evidence>
<dbReference type="EMBL" id="FOLH01000003">
    <property type="protein sequence ID" value="SFC13514.1"/>
    <property type="molecule type" value="Genomic_DNA"/>
</dbReference>
<keyword evidence="2" id="KW-1185">Reference proteome</keyword>
<sequence length="551" mass="61731">MRMLPLDFPELCRDHLETCELRREALEDWLLTLPLAHPLASQEKLAQLLSEFNELHFPPPRRLEWLNKIASTATRVCQDLDATNHLAKEGEAAQDLDSLLAQGYKRTLHDLLGQREHLPSQILGPSLLQALYKATTHISALIRRSCQFSVPAPEPAWRELYLLYRMACQSRLQKRKIQPQAPSNCEEAYYQALLLGMVQAEVLRSDEVELIYSWLAQWSELLEITAPTSEQALFQVLASQNFCPRRSQKLSKINQEQDFGINTQPLALEVQRLLEAATSPLSNRLLQHLLSQISNHSDRNAPRIEASGSVSLVLGLRSVHYHLSGRKAFEQLAAGGNLSIKKQTNPFLDTTPLDDPWAAAHDATENLSSGQVQLVDIDTSELSTSIDDELNKRFPVYHLQQVNTSATGYCLAWEGEAPRNLATGELVALKESSRDLWQPAVIRWVRQAPGGYQLGVEVLPSRMQPCALKPVIKVGDPVDYMPGFLIPELKILDTPASVITPLLPFKEGQKVDITGQQGKQRTRLVRLLSTPGEFNQFQLESPGPDSSLQAH</sequence>
<accession>A0A1I1GPE6</accession>
<gene>
    <name evidence="1" type="ORF">SAMN05660443_1559</name>
</gene>
<reference evidence="1 2" key="1">
    <citation type="submission" date="2016-10" db="EMBL/GenBank/DDBJ databases">
        <authorList>
            <person name="de Groot N.N."/>
        </authorList>
    </citation>
    <scope>NUCLEOTIDE SEQUENCE [LARGE SCALE GENOMIC DNA]</scope>
    <source>
        <strain evidence="1 2">DSM 18438</strain>
    </source>
</reference>